<reference evidence="3 4" key="1">
    <citation type="journal article" date="2024" name="IMA Fungus">
        <title>Apiospora arundinis, a panoply of carbohydrate-active enzymes and secondary metabolites.</title>
        <authorList>
            <person name="Sorensen T."/>
            <person name="Petersen C."/>
            <person name="Muurmann A.T."/>
            <person name="Christiansen J.V."/>
            <person name="Brundto M.L."/>
            <person name="Overgaard C.K."/>
            <person name="Boysen A.T."/>
            <person name="Wollenberg R.D."/>
            <person name="Larsen T.O."/>
            <person name="Sorensen J.L."/>
            <person name="Nielsen K.L."/>
            <person name="Sondergaard T.E."/>
        </authorList>
    </citation>
    <scope>NUCLEOTIDE SEQUENCE [LARGE SCALE GENOMIC DNA]</scope>
    <source>
        <strain evidence="3 4">AAU 773</strain>
    </source>
</reference>
<feature type="region of interest" description="Disordered" evidence="1">
    <location>
        <begin position="255"/>
        <end position="278"/>
    </location>
</feature>
<dbReference type="Proteomes" id="UP001390339">
    <property type="component" value="Unassembled WGS sequence"/>
</dbReference>
<feature type="compositionally biased region" description="Basic and acidic residues" evidence="1">
    <location>
        <begin position="543"/>
        <end position="558"/>
    </location>
</feature>
<protein>
    <submittedName>
        <fullName evidence="3">Amidase signature enzyme</fullName>
    </submittedName>
</protein>
<dbReference type="SUPFAM" id="SSF75304">
    <property type="entry name" value="Amidase signature (AS) enzymes"/>
    <property type="match status" value="1"/>
</dbReference>
<gene>
    <name evidence="3" type="ORF">PGQ11_008112</name>
</gene>
<sequence length="673" mass="74044">MSEKAKLNQEASVSSASTATTIIHVDCKPYLLHDPVTNLGPSGQRPEFLPATYFDDDTFASDFTIERFQAKLDADDVWSQGFLSLKIYPSSDTSPTQTAVETKYSDGLSLGVLRGLRITPGPYVLHTVTGDLHPVSRLMADQSNAFIRGVMPQPSNKQFQWFEASDLIPVPSRLYTSFATDEKPLSGLRFGVKDNIDTAGLRTGNGSKDYRNLHPPKEATAPCIQRLLDAGAVMVGKVRCTQWCDGQDPLERLEEVTPTNSRGDGWQKPSSSSSGSASACASYPWLDFTVGSDTGGSIRHPAGVNGLFGIRPSLGAIDPSSALVCCREFDTVGVFTRSASVASAVTRIMMGNVKDVNRREVDTYDQIAGSEVRKKRFKLLYAIEPPSETPSQTPKFFPNPSDTYPESQIPAATPIFESFIARLESHLDVKRHEINLYDQWRNTRPDPESTDEDLAKYTASIYPNLVYGSMARDVIQPFVADFQRAYPDRGQPFIEPTTKARLDYGAGVSDKEMHHSRDSLDAFASWVNNVLLPAPAPAATKPSRKEDAGDGPGQKEEEGKEEETIPLLVYPQAWGQPQYRDDVSRREPGKLFWEGFSVYSISYGSGCPDYVVPLGEVEFTSRMTGAKAHLPVAISLLVPKGMDDVLLGLIQELEEVGILREVSTGDRLFRQNT</sequence>
<dbReference type="PANTHER" id="PTHR46310:SF7">
    <property type="entry name" value="AMIDASE 1"/>
    <property type="match status" value="1"/>
</dbReference>
<organism evidence="3 4">
    <name type="scientific">Apiospora arundinis</name>
    <dbReference type="NCBI Taxonomy" id="335852"/>
    <lineage>
        <taxon>Eukaryota</taxon>
        <taxon>Fungi</taxon>
        <taxon>Dikarya</taxon>
        <taxon>Ascomycota</taxon>
        <taxon>Pezizomycotina</taxon>
        <taxon>Sordariomycetes</taxon>
        <taxon>Xylariomycetidae</taxon>
        <taxon>Amphisphaeriales</taxon>
        <taxon>Apiosporaceae</taxon>
        <taxon>Apiospora</taxon>
    </lineage>
</organism>
<proteinExistence type="predicted"/>
<evidence type="ECO:0000313" key="3">
    <source>
        <dbReference type="EMBL" id="KAK8861877.1"/>
    </source>
</evidence>
<evidence type="ECO:0000259" key="2">
    <source>
        <dbReference type="Pfam" id="PF01425"/>
    </source>
</evidence>
<dbReference type="Gene3D" id="3.90.1300.10">
    <property type="entry name" value="Amidase signature (AS) domain"/>
    <property type="match status" value="1"/>
</dbReference>
<accession>A0ABR2IE36</accession>
<dbReference type="EMBL" id="JAPCWZ010000005">
    <property type="protein sequence ID" value="KAK8861877.1"/>
    <property type="molecule type" value="Genomic_DNA"/>
</dbReference>
<feature type="region of interest" description="Disordered" evidence="1">
    <location>
        <begin position="534"/>
        <end position="564"/>
    </location>
</feature>
<dbReference type="PANTHER" id="PTHR46310">
    <property type="entry name" value="AMIDASE 1"/>
    <property type="match status" value="1"/>
</dbReference>
<dbReference type="InterPro" id="IPR036928">
    <property type="entry name" value="AS_sf"/>
</dbReference>
<name>A0ABR2IE36_9PEZI</name>
<evidence type="ECO:0000256" key="1">
    <source>
        <dbReference type="SAM" id="MobiDB-lite"/>
    </source>
</evidence>
<keyword evidence="4" id="KW-1185">Reference proteome</keyword>
<comment type="caution">
    <text evidence="3">The sequence shown here is derived from an EMBL/GenBank/DDBJ whole genome shotgun (WGS) entry which is preliminary data.</text>
</comment>
<dbReference type="InterPro" id="IPR023631">
    <property type="entry name" value="Amidase_dom"/>
</dbReference>
<dbReference type="Pfam" id="PF01425">
    <property type="entry name" value="Amidase"/>
    <property type="match status" value="1"/>
</dbReference>
<feature type="domain" description="Amidase" evidence="2">
    <location>
        <begin position="180"/>
        <end position="379"/>
    </location>
</feature>
<evidence type="ECO:0000313" key="4">
    <source>
        <dbReference type="Proteomes" id="UP001390339"/>
    </source>
</evidence>